<dbReference type="Pfam" id="PF13855">
    <property type="entry name" value="LRR_8"/>
    <property type="match status" value="1"/>
</dbReference>
<dbReference type="InterPro" id="IPR032675">
    <property type="entry name" value="LRR_dom_sf"/>
</dbReference>
<sequence>MEKKKIIAVGMTATMLFSTASVPGNVLAASHAESKMEINTMMQVKQSKTNLAVSSTFAELIPDVQLQQAIIEYATTDEGYLTDSQKQSLISGDKAQAQAVLATITRLNLMNCGLDFMTIAGINQLRNLQFLNLQGNTLASIGAQTFVGMNHLQFLYLDNIGLITLNQDAFGKLPQLKTLGLTQNAALINFDALYTLDETANINGGTFGGVNVSLWEAAINKVAGMGDLAPLVASGSNLSKAIQFAQFKYKLLQLENMKIGMVEVLELKPVLGASVVIKNTINDLKAAVEANDTAWFTRAGAQLYAEIHAEIMALENRQIGQLGVNIVHFPAVAQAKAALEATNTSPDYHHLAECVVQLETAIAAFVSNTRAQTADAIKNAQSKKEHTAVKELLVKAQIALAGYNYDQMIKVTNNLNTTVKQITKSEKSPVQLKQAYHLHKYVTGTAVVGTKIVVKKAGKVARSTVGASGKFKVKMGKLKNGQQITITADTPDSVTTLYKLASKSMTVKQSPKPTLKQLKIKGKKVTGKTTTGATVKVYKGKKLVSKKVVKTGNIKFKVKQKFAKKTKLTVKIQNDDEHGLAVKKWTTRVR</sequence>
<dbReference type="InterPro" id="IPR001611">
    <property type="entry name" value="Leu-rich_rpt"/>
</dbReference>
<dbReference type="PANTHER" id="PTHR24366:SF134">
    <property type="entry name" value="CHONDROADHERIN LIKE"/>
    <property type="match status" value="1"/>
</dbReference>
<proteinExistence type="predicted"/>
<name>A0A4P6YRB9_9LACO</name>
<keyword evidence="2" id="KW-0677">Repeat</keyword>
<reference evidence="6" key="1">
    <citation type="submission" date="2019-03" db="EMBL/GenBank/DDBJ databases">
        <title>Weissella sp. 26KH-42 Genome sequencing.</title>
        <authorList>
            <person name="Heo J."/>
            <person name="Kim S.-J."/>
            <person name="Kim J.-S."/>
            <person name="Hong S.-B."/>
            <person name="Kwon S.-W."/>
        </authorList>
    </citation>
    <scope>NUCLEOTIDE SEQUENCE [LARGE SCALE GENOMIC DNA]</scope>
    <source>
        <strain evidence="6">26KH-42</strain>
    </source>
</reference>
<keyword evidence="6" id="KW-1185">Reference proteome</keyword>
<dbReference type="Proteomes" id="UP000292886">
    <property type="component" value="Chromosome"/>
</dbReference>
<evidence type="ECO:0000313" key="5">
    <source>
        <dbReference type="EMBL" id="QBO35189.1"/>
    </source>
</evidence>
<evidence type="ECO:0000256" key="2">
    <source>
        <dbReference type="ARBA" id="ARBA00022737"/>
    </source>
</evidence>
<evidence type="ECO:0000256" key="1">
    <source>
        <dbReference type="ARBA" id="ARBA00022614"/>
    </source>
</evidence>
<evidence type="ECO:0000313" key="6">
    <source>
        <dbReference type="Proteomes" id="UP000292886"/>
    </source>
</evidence>
<evidence type="ECO:0000256" key="3">
    <source>
        <dbReference type="SAM" id="SignalP"/>
    </source>
</evidence>
<protein>
    <submittedName>
        <fullName evidence="5">Leucine-rich repeat domain-containing protein</fullName>
    </submittedName>
</protein>
<feature type="chain" id="PRO_5020845136" evidence="3">
    <location>
        <begin position="29"/>
        <end position="590"/>
    </location>
</feature>
<accession>A0A4P6YRB9</accession>
<dbReference type="RefSeq" id="WP_133362269.1">
    <property type="nucleotide sequence ID" value="NZ_CP037940.1"/>
</dbReference>
<dbReference type="Pfam" id="PF17936">
    <property type="entry name" value="Big_6"/>
    <property type="match status" value="1"/>
</dbReference>
<organism evidence="5 6">
    <name type="scientific">Periweissella cryptocerci</name>
    <dbReference type="NCBI Taxonomy" id="2506420"/>
    <lineage>
        <taxon>Bacteria</taxon>
        <taxon>Bacillati</taxon>
        <taxon>Bacillota</taxon>
        <taxon>Bacilli</taxon>
        <taxon>Lactobacillales</taxon>
        <taxon>Lactobacillaceae</taxon>
        <taxon>Periweissella</taxon>
    </lineage>
</organism>
<dbReference type="KEGG" id="wei:EQG49_01320"/>
<dbReference type="AlphaFoldDB" id="A0A4P6YRB9"/>
<dbReference type="SUPFAM" id="SSF52058">
    <property type="entry name" value="L domain-like"/>
    <property type="match status" value="1"/>
</dbReference>
<feature type="domain" description="Bacterial Ig" evidence="4">
    <location>
        <begin position="440"/>
        <end position="489"/>
    </location>
</feature>
<dbReference type="OrthoDB" id="1878658at2"/>
<dbReference type="InterPro" id="IPR041498">
    <property type="entry name" value="Big_6"/>
</dbReference>
<evidence type="ECO:0000259" key="4">
    <source>
        <dbReference type="Pfam" id="PF17936"/>
    </source>
</evidence>
<feature type="signal peptide" evidence="3">
    <location>
        <begin position="1"/>
        <end position="28"/>
    </location>
</feature>
<keyword evidence="3" id="KW-0732">Signal</keyword>
<keyword evidence="1" id="KW-0433">Leucine-rich repeat</keyword>
<gene>
    <name evidence="5" type="ORF">EQG49_01320</name>
</gene>
<dbReference type="Gene3D" id="3.80.10.10">
    <property type="entry name" value="Ribonuclease Inhibitor"/>
    <property type="match status" value="1"/>
</dbReference>
<dbReference type="EMBL" id="CP037940">
    <property type="protein sequence ID" value="QBO35189.1"/>
    <property type="molecule type" value="Genomic_DNA"/>
</dbReference>
<dbReference type="PANTHER" id="PTHR24366">
    <property type="entry name" value="IG(IMMUNOGLOBULIN) AND LRR(LEUCINE RICH REPEAT) DOMAINS"/>
    <property type="match status" value="1"/>
</dbReference>